<dbReference type="PROSITE" id="PS50887">
    <property type="entry name" value="GGDEF"/>
    <property type="match status" value="1"/>
</dbReference>
<dbReference type="Proteomes" id="UP000255207">
    <property type="component" value="Unassembled WGS sequence"/>
</dbReference>
<evidence type="ECO:0000256" key="2">
    <source>
        <dbReference type="ARBA" id="ARBA00034247"/>
    </source>
</evidence>
<dbReference type="InterPro" id="IPR050469">
    <property type="entry name" value="Diguanylate_Cyclase"/>
</dbReference>
<keyword evidence="3" id="KW-1133">Transmembrane helix</keyword>
<dbReference type="OrthoDB" id="9812260at2"/>
<name>A0A370L5R8_9HYPH</name>
<evidence type="ECO:0000256" key="1">
    <source>
        <dbReference type="ARBA" id="ARBA00012528"/>
    </source>
</evidence>
<dbReference type="GO" id="GO:0052621">
    <property type="term" value="F:diguanylate cyclase activity"/>
    <property type="evidence" value="ECO:0007669"/>
    <property type="project" value="UniProtKB-EC"/>
</dbReference>
<gene>
    <name evidence="5" type="ORF">DWE98_15230</name>
</gene>
<accession>A0A370L5R8</accession>
<feature type="transmembrane region" description="Helical" evidence="3">
    <location>
        <begin position="63"/>
        <end position="83"/>
    </location>
</feature>
<dbReference type="SUPFAM" id="SSF55073">
    <property type="entry name" value="Nucleotide cyclase"/>
    <property type="match status" value="1"/>
</dbReference>
<dbReference type="PANTHER" id="PTHR45138">
    <property type="entry name" value="REGULATORY COMPONENTS OF SENSORY TRANSDUCTION SYSTEM"/>
    <property type="match status" value="1"/>
</dbReference>
<keyword evidence="3" id="KW-0472">Membrane</keyword>
<evidence type="ECO:0000313" key="5">
    <source>
        <dbReference type="EMBL" id="RDJ24310.1"/>
    </source>
</evidence>
<organism evidence="5 6">
    <name type="scientific">Bosea caraganae</name>
    <dbReference type="NCBI Taxonomy" id="2763117"/>
    <lineage>
        <taxon>Bacteria</taxon>
        <taxon>Pseudomonadati</taxon>
        <taxon>Pseudomonadota</taxon>
        <taxon>Alphaproteobacteria</taxon>
        <taxon>Hyphomicrobiales</taxon>
        <taxon>Boseaceae</taxon>
        <taxon>Bosea</taxon>
    </lineage>
</organism>
<dbReference type="Pfam" id="PF00990">
    <property type="entry name" value="GGDEF"/>
    <property type="match status" value="1"/>
</dbReference>
<feature type="transmembrane region" description="Helical" evidence="3">
    <location>
        <begin position="36"/>
        <end position="57"/>
    </location>
</feature>
<comment type="caution">
    <text evidence="5">The sequence shown here is derived from an EMBL/GenBank/DDBJ whole genome shotgun (WGS) entry which is preliminary data.</text>
</comment>
<dbReference type="EMBL" id="QQTP01000007">
    <property type="protein sequence ID" value="RDJ24310.1"/>
    <property type="molecule type" value="Genomic_DNA"/>
</dbReference>
<dbReference type="GO" id="GO:0005886">
    <property type="term" value="C:plasma membrane"/>
    <property type="evidence" value="ECO:0007669"/>
    <property type="project" value="TreeGrafter"/>
</dbReference>
<dbReference type="InterPro" id="IPR043128">
    <property type="entry name" value="Rev_trsase/Diguanyl_cyclase"/>
</dbReference>
<keyword evidence="3" id="KW-0812">Transmembrane</keyword>
<dbReference type="FunFam" id="3.30.70.270:FF:000001">
    <property type="entry name" value="Diguanylate cyclase domain protein"/>
    <property type="match status" value="1"/>
</dbReference>
<feature type="domain" description="GGDEF" evidence="4">
    <location>
        <begin position="245"/>
        <end position="378"/>
    </location>
</feature>
<dbReference type="InterPro" id="IPR029787">
    <property type="entry name" value="Nucleotide_cyclase"/>
</dbReference>
<dbReference type="RefSeq" id="WP_114830169.1">
    <property type="nucleotide sequence ID" value="NZ_QQTO01000007.1"/>
</dbReference>
<dbReference type="EC" id="2.7.7.65" evidence="1"/>
<dbReference type="Gene3D" id="3.30.70.270">
    <property type="match status" value="1"/>
</dbReference>
<feature type="transmembrane region" description="Helical" evidence="3">
    <location>
        <begin position="149"/>
        <end position="171"/>
    </location>
</feature>
<feature type="transmembrane region" description="Helical" evidence="3">
    <location>
        <begin position="6"/>
        <end position="29"/>
    </location>
</feature>
<dbReference type="CDD" id="cd01949">
    <property type="entry name" value="GGDEF"/>
    <property type="match status" value="1"/>
</dbReference>
<feature type="transmembrane region" description="Helical" evidence="3">
    <location>
        <begin position="118"/>
        <end position="140"/>
    </location>
</feature>
<dbReference type="NCBIfam" id="TIGR00254">
    <property type="entry name" value="GGDEF"/>
    <property type="match status" value="1"/>
</dbReference>
<feature type="transmembrane region" description="Helical" evidence="3">
    <location>
        <begin position="95"/>
        <end position="112"/>
    </location>
</feature>
<dbReference type="PANTHER" id="PTHR45138:SF9">
    <property type="entry name" value="DIGUANYLATE CYCLASE DGCM-RELATED"/>
    <property type="match status" value="1"/>
</dbReference>
<dbReference type="AlphaFoldDB" id="A0A370L5R8"/>
<protein>
    <recommendedName>
        <fullName evidence="1">diguanylate cyclase</fullName>
        <ecNumber evidence="1">2.7.7.65</ecNumber>
    </recommendedName>
</protein>
<sequence length="388" mass="41094">MPLDYNSLLIAIGFSSAGLALTFFTSWLVAKTERFLMTWSVGLALIVVATLIYAAFLQDFAPILGATGFSVLLMGLVVVMAAGRQFRTGRLPVKTMALSAALSIAPMAVPMLTGYTGIAFIALNLGATAILFATAWDYWLGRAEARTPILLLAVLYALTGVSFAACAVVLVYERQWIIHEAPVNWVENLNLAVSLASTAGIGALSLALNQSRLARGHKLDAETDALTGLFNRRALFGKVPVDLAAPVAAIVFDVDQFKRVNDVHGHQAGDEVLRVFGELLAANTRRGDIAARLGGEEFALILPETSLDEALMIAERVRTRISRHGFASPAGALTCTVSAGVAGCDVGRTGRDELLRAADAALYSAKRAGRNRVVNAAADTGHDVGRVA</sequence>
<dbReference type="GO" id="GO:0043709">
    <property type="term" value="P:cell adhesion involved in single-species biofilm formation"/>
    <property type="evidence" value="ECO:0007669"/>
    <property type="project" value="TreeGrafter"/>
</dbReference>
<feature type="transmembrane region" description="Helical" evidence="3">
    <location>
        <begin position="191"/>
        <end position="208"/>
    </location>
</feature>
<dbReference type="SMART" id="SM00267">
    <property type="entry name" value="GGDEF"/>
    <property type="match status" value="1"/>
</dbReference>
<reference evidence="6" key="1">
    <citation type="submission" date="2018-07" db="EMBL/GenBank/DDBJ databases">
        <authorList>
            <person name="Safronova V.I."/>
            <person name="Chirak E.R."/>
            <person name="Sazanova A.L."/>
        </authorList>
    </citation>
    <scope>NUCLEOTIDE SEQUENCE [LARGE SCALE GENOMIC DNA]</scope>
    <source>
        <strain evidence="6">RCAM04685</strain>
    </source>
</reference>
<dbReference type="InterPro" id="IPR000160">
    <property type="entry name" value="GGDEF_dom"/>
</dbReference>
<keyword evidence="6" id="KW-1185">Reference proteome</keyword>
<evidence type="ECO:0000313" key="6">
    <source>
        <dbReference type="Proteomes" id="UP000255207"/>
    </source>
</evidence>
<evidence type="ECO:0000256" key="3">
    <source>
        <dbReference type="SAM" id="Phobius"/>
    </source>
</evidence>
<proteinExistence type="predicted"/>
<comment type="catalytic activity">
    <reaction evidence="2">
        <text>2 GTP = 3',3'-c-di-GMP + 2 diphosphate</text>
        <dbReference type="Rhea" id="RHEA:24898"/>
        <dbReference type="ChEBI" id="CHEBI:33019"/>
        <dbReference type="ChEBI" id="CHEBI:37565"/>
        <dbReference type="ChEBI" id="CHEBI:58805"/>
        <dbReference type="EC" id="2.7.7.65"/>
    </reaction>
</comment>
<evidence type="ECO:0000259" key="4">
    <source>
        <dbReference type="PROSITE" id="PS50887"/>
    </source>
</evidence>
<dbReference type="GO" id="GO:1902201">
    <property type="term" value="P:negative regulation of bacterial-type flagellum-dependent cell motility"/>
    <property type="evidence" value="ECO:0007669"/>
    <property type="project" value="TreeGrafter"/>
</dbReference>